<evidence type="ECO:0000313" key="2">
    <source>
        <dbReference type="Proteomes" id="UP000321532"/>
    </source>
</evidence>
<dbReference type="AlphaFoldDB" id="A0A512B2D8"/>
<keyword evidence="2" id="KW-1185">Reference proteome</keyword>
<dbReference type="RefSeq" id="WP_146901549.1">
    <property type="nucleotide sequence ID" value="NZ_BJYS01000031.1"/>
</dbReference>
<comment type="caution">
    <text evidence="1">The sequence shown here is derived from an EMBL/GenBank/DDBJ whole genome shotgun (WGS) entry which is preliminary data.</text>
</comment>
<reference evidence="1 2" key="1">
    <citation type="submission" date="2019-07" db="EMBL/GenBank/DDBJ databases">
        <title>Whole genome shotgun sequence of Adhaeribacter aerolatus NBRC 106133.</title>
        <authorList>
            <person name="Hosoyama A."/>
            <person name="Uohara A."/>
            <person name="Ohji S."/>
            <person name="Ichikawa N."/>
        </authorList>
    </citation>
    <scope>NUCLEOTIDE SEQUENCE [LARGE SCALE GENOMIC DNA]</scope>
    <source>
        <strain evidence="1 2">NBRC 106133</strain>
    </source>
</reference>
<proteinExistence type="predicted"/>
<accession>A0A512B2D8</accession>
<name>A0A512B2D8_9BACT</name>
<sequence length="67" mass="7989">MIISAGLYFYTGYEFLEELQRLKGSEIKEIPLEYCTLHLIPLDKTTMRFYDRLEVKNKQTLKSLNQN</sequence>
<dbReference type="Proteomes" id="UP000321532">
    <property type="component" value="Unassembled WGS sequence"/>
</dbReference>
<dbReference type="EMBL" id="BJYS01000031">
    <property type="protein sequence ID" value="GEO06135.1"/>
    <property type="molecule type" value="Genomic_DNA"/>
</dbReference>
<gene>
    <name evidence="1" type="ORF">AAE02nite_37990</name>
</gene>
<protein>
    <submittedName>
        <fullName evidence="1">Uncharacterized protein</fullName>
    </submittedName>
</protein>
<evidence type="ECO:0000313" key="1">
    <source>
        <dbReference type="EMBL" id="GEO06135.1"/>
    </source>
</evidence>
<organism evidence="1 2">
    <name type="scientific">Adhaeribacter aerolatus</name>
    <dbReference type="NCBI Taxonomy" id="670289"/>
    <lineage>
        <taxon>Bacteria</taxon>
        <taxon>Pseudomonadati</taxon>
        <taxon>Bacteroidota</taxon>
        <taxon>Cytophagia</taxon>
        <taxon>Cytophagales</taxon>
        <taxon>Hymenobacteraceae</taxon>
        <taxon>Adhaeribacter</taxon>
    </lineage>
</organism>
<dbReference type="OrthoDB" id="893397at2"/>